<feature type="compositionally biased region" description="Basic residues" evidence="1">
    <location>
        <begin position="96"/>
        <end position="109"/>
    </location>
</feature>
<dbReference type="Proteomes" id="UP000714275">
    <property type="component" value="Unassembled WGS sequence"/>
</dbReference>
<name>A0A9P7D232_9AGAM</name>
<accession>A0A9P7D232</accession>
<feature type="compositionally biased region" description="Polar residues" evidence="1">
    <location>
        <begin position="304"/>
        <end position="324"/>
    </location>
</feature>
<evidence type="ECO:0000313" key="2">
    <source>
        <dbReference type="EMBL" id="KAG1776222.1"/>
    </source>
</evidence>
<proteinExistence type="predicted"/>
<reference evidence="2" key="1">
    <citation type="journal article" date="2020" name="New Phytol.">
        <title>Comparative genomics reveals dynamic genome evolution in host specialist ectomycorrhizal fungi.</title>
        <authorList>
            <person name="Lofgren L.A."/>
            <person name="Nguyen N.H."/>
            <person name="Vilgalys R."/>
            <person name="Ruytinx J."/>
            <person name="Liao H.L."/>
            <person name="Branco S."/>
            <person name="Kuo A."/>
            <person name="LaButti K."/>
            <person name="Lipzen A."/>
            <person name="Andreopoulos W."/>
            <person name="Pangilinan J."/>
            <person name="Riley R."/>
            <person name="Hundley H."/>
            <person name="Na H."/>
            <person name="Barry K."/>
            <person name="Grigoriev I.V."/>
            <person name="Stajich J.E."/>
            <person name="Kennedy P.G."/>
        </authorList>
    </citation>
    <scope>NUCLEOTIDE SEQUENCE</scope>
    <source>
        <strain evidence="2">DOB743</strain>
    </source>
</reference>
<gene>
    <name evidence="2" type="ORF">EV702DRAFT_1198542</name>
</gene>
<evidence type="ECO:0000313" key="3">
    <source>
        <dbReference type="Proteomes" id="UP000714275"/>
    </source>
</evidence>
<feature type="region of interest" description="Disordered" evidence="1">
    <location>
        <begin position="81"/>
        <end position="118"/>
    </location>
</feature>
<sequence length="430" mass="46815">MSMKLWAPSCGTAGFGRNEQWTPPLTLPELAELWSQWSSRPLSSLYASLQLLRDQHIKADRNFFLTWDQWVPPKLGPTPSLQKDIIPVGTDNTNRPRPHLPTHSRKKNAKTFPTSTMATSKKRNNILAKKHFGKEVFDIAGGGNTDCYIIGRTSLPWPNVCWNAEPDPAPTVEAPTEASAAEPNYGGQAFDMCWDTAATSAPGQYDLCWDEPSSSKVASVPATTADAATPSAAATYDLCWDEEHPPTMANSANVSMHSAANEYDMCWDDRPATSAAGYQGCFDMCWGDSPLGGDGDLEGHPTALPTTGSVNSAANNPESSRSQDTLASLAPSAALTEGSVMAMVEAGEELVCRADDRLERMDKMMRDNQSEAATQILDANQGLITKYQHACNQYVAAINDIAKIEHMLHMFRQIDDPMTVLELGMKKRGG</sequence>
<dbReference type="OrthoDB" id="2692763at2759"/>
<feature type="region of interest" description="Disordered" evidence="1">
    <location>
        <begin position="296"/>
        <end position="324"/>
    </location>
</feature>
<protein>
    <submittedName>
        <fullName evidence="2">Uncharacterized protein</fullName>
    </submittedName>
</protein>
<keyword evidence="3" id="KW-1185">Reference proteome</keyword>
<dbReference type="AlphaFoldDB" id="A0A9P7D232"/>
<comment type="caution">
    <text evidence="2">The sequence shown here is derived from an EMBL/GenBank/DDBJ whole genome shotgun (WGS) entry which is preliminary data.</text>
</comment>
<dbReference type="EMBL" id="JABBWD010000028">
    <property type="protein sequence ID" value="KAG1776222.1"/>
    <property type="molecule type" value="Genomic_DNA"/>
</dbReference>
<organism evidence="2 3">
    <name type="scientific">Suillus placidus</name>
    <dbReference type="NCBI Taxonomy" id="48579"/>
    <lineage>
        <taxon>Eukaryota</taxon>
        <taxon>Fungi</taxon>
        <taxon>Dikarya</taxon>
        <taxon>Basidiomycota</taxon>
        <taxon>Agaricomycotina</taxon>
        <taxon>Agaricomycetes</taxon>
        <taxon>Agaricomycetidae</taxon>
        <taxon>Boletales</taxon>
        <taxon>Suillineae</taxon>
        <taxon>Suillaceae</taxon>
        <taxon>Suillus</taxon>
    </lineage>
</organism>
<evidence type="ECO:0000256" key="1">
    <source>
        <dbReference type="SAM" id="MobiDB-lite"/>
    </source>
</evidence>